<organism evidence="2">
    <name type="scientific">Thermocrispum agreste</name>
    <dbReference type="NCBI Taxonomy" id="37925"/>
    <lineage>
        <taxon>Bacteria</taxon>
        <taxon>Bacillati</taxon>
        <taxon>Actinomycetota</taxon>
        <taxon>Actinomycetes</taxon>
        <taxon>Pseudonocardiales</taxon>
        <taxon>Pseudonocardiaceae</taxon>
        <taxon>Thermocrispum</taxon>
    </lineage>
</organism>
<evidence type="ECO:0000313" key="2">
    <source>
        <dbReference type="EMBL" id="PZM95926.1"/>
    </source>
</evidence>
<gene>
    <name evidence="2" type="ORF">DIU77_11620</name>
</gene>
<name>A0A2W4LJU2_9PSEU</name>
<evidence type="ECO:0000256" key="1">
    <source>
        <dbReference type="SAM" id="MobiDB-lite"/>
    </source>
</evidence>
<dbReference type="EMBL" id="QGUI01000432">
    <property type="protein sequence ID" value="PZM95926.1"/>
    <property type="molecule type" value="Genomic_DNA"/>
</dbReference>
<sequence length="103" mass="10705">MTDRAYNPDEIRAVGKKVSQLSPKIKQAGTGLDGLGGDSMFGELPSSGAISAALKKFVSGARKEFDAGAEQASSTGASLAKIAGRMDADEEEGARTFRGRQPE</sequence>
<comment type="caution">
    <text evidence="2">The sequence shown here is derived from an EMBL/GenBank/DDBJ whole genome shotgun (WGS) entry which is preliminary data.</text>
</comment>
<reference evidence="2" key="1">
    <citation type="submission" date="2018-05" db="EMBL/GenBank/DDBJ databases">
        <authorList>
            <person name="Lanie J.A."/>
            <person name="Ng W.-L."/>
            <person name="Kazmierczak K.M."/>
            <person name="Andrzejewski T.M."/>
            <person name="Davidsen T.M."/>
            <person name="Wayne K.J."/>
            <person name="Tettelin H."/>
            <person name="Glass J.I."/>
            <person name="Rusch D."/>
            <person name="Podicherti R."/>
            <person name="Tsui H.-C.T."/>
            <person name="Winkler M.E."/>
        </authorList>
    </citation>
    <scope>NUCLEOTIDE SEQUENCE</scope>
    <source>
        <strain evidence="2">ZC4RG45</strain>
    </source>
</reference>
<feature type="region of interest" description="Disordered" evidence="1">
    <location>
        <begin position="65"/>
        <end position="103"/>
    </location>
</feature>
<protein>
    <submittedName>
        <fullName evidence="2">Uncharacterized protein</fullName>
    </submittedName>
</protein>
<dbReference type="STRING" id="1111738.GCA_000427905_03302"/>
<proteinExistence type="predicted"/>
<dbReference type="AlphaFoldDB" id="A0A2W4LJU2"/>
<accession>A0A2W4LJU2</accession>